<dbReference type="Proteomes" id="UP000887576">
    <property type="component" value="Unplaced"/>
</dbReference>
<proteinExistence type="predicted"/>
<evidence type="ECO:0000313" key="1">
    <source>
        <dbReference type="Proteomes" id="UP000887576"/>
    </source>
</evidence>
<evidence type="ECO:0000313" key="2">
    <source>
        <dbReference type="WBParaSite" id="JU765_v2.g9396.t1"/>
    </source>
</evidence>
<protein>
    <submittedName>
        <fullName evidence="2">Plastin-2</fullName>
    </submittedName>
</protein>
<organism evidence="1 2">
    <name type="scientific">Panagrolaimus sp. JU765</name>
    <dbReference type="NCBI Taxonomy" id="591449"/>
    <lineage>
        <taxon>Eukaryota</taxon>
        <taxon>Metazoa</taxon>
        <taxon>Ecdysozoa</taxon>
        <taxon>Nematoda</taxon>
        <taxon>Chromadorea</taxon>
        <taxon>Rhabditida</taxon>
        <taxon>Tylenchina</taxon>
        <taxon>Panagrolaimomorpha</taxon>
        <taxon>Panagrolaimoidea</taxon>
        <taxon>Panagrolaimidae</taxon>
        <taxon>Panagrolaimus</taxon>
    </lineage>
</organism>
<name>A0AC34RS25_9BILA</name>
<dbReference type="WBParaSite" id="JU765_v2.g9396.t1">
    <property type="protein sequence ID" value="JU765_v2.g9396.t1"/>
    <property type="gene ID" value="JU765_v2.g9396"/>
</dbReference>
<accession>A0AC34RS25</accession>
<sequence>MEFKIFESCLVLIFVAFDGNLSLGPMVSTEQITDLNKEFSTINLDGSGSIRRADIGAALKILGYDLPGYELRQRLDRFGDKSELTFEEFNNLYTEINTEKTAFIKSWKNKIGGVHAAYRVQGIAGHGADSIVHTIRLEEEIAFANWINRNLAGDEDLKRHLPISTEGGDLYKKVDDGLVLCKLINVAVPNTVDERGMNKKGLNTYSKLENLLLSITSAESIGCNVVNIDADDLSKGKPHLVLGIIWQIIRSGLFKHITLEHVPGMYHLLREGETLDQLRLMSHEEILMRWVNYHMENAGVDRRIANFSGDISDSFVYTHLLHQIAPKDANVTLNPLSKEDKMKRASSMLGEAAKIDCNSFIIPHDVVHGTHKLNLAFVANLFNKYPALPEPTADEVPQEELVEETREEKMYRNWMNSLGVNPFVNHLYASMQNGIIIFQLYDHIQHGVVDWSKVATKFRKLQNMMDQIQNCNYAISVGKELGFSLVGIQGKDIYDRNRTLTLALVWQVMRAYTLEILKRCTEGEKYATDKEIINWVNQKLKSAGKTSQLHNFQEASLSNAIVVLDLIDAIQPGIIKYDIVLPGNTDQEKMDNAKYAITSARKLGAKIYALPEDIVEVKPKMVMTVFACLMARDYMPAFQPEGVANGKGN</sequence>
<reference evidence="2" key="1">
    <citation type="submission" date="2022-11" db="UniProtKB">
        <authorList>
            <consortium name="WormBaseParasite"/>
        </authorList>
    </citation>
    <scope>IDENTIFICATION</scope>
</reference>